<reference evidence="2 3" key="1">
    <citation type="submission" date="2017-09" db="EMBL/GenBank/DDBJ databases">
        <title>Large-scale bioinformatics analysis of Bacillus genomes uncovers conserved roles of natural products in bacterial physiology.</title>
        <authorList>
            <consortium name="Agbiome Team Llc"/>
            <person name="Bleich R.M."/>
            <person name="Grubbs K.J."/>
            <person name="Santa Maria K.C."/>
            <person name="Allen S.E."/>
            <person name="Farag S."/>
            <person name="Shank E.A."/>
            <person name="Bowers A."/>
        </authorList>
    </citation>
    <scope>NUCLEOTIDE SEQUENCE [LARGE SCALE GENOMIC DNA]</scope>
    <source>
        <strain evidence="2 3">AFS053130</strain>
    </source>
</reference>
<organism evidence="2 3">
    <name type="scientific">Bacillus cereus</name>
    <dbReference type="NCBI Taxonomy" id="1396"/>
    <lineage>
        <taxon>Bacteria</taxon>
        <taxon>Bacillati</taxon>
        <taxon>Bacillota</taxon>
        <taxon>Bacilli</taxon>
        <taxon>Bacillales</taxon>
        <taxon>Bacillaceae</taxon>
        <taxon>Bacillus</taxon>
        <taxon>Bacillus cereus group</taxon>
    </lineage>
</organism>
<dbReference type="AlphaFoldDB" id="A0A2B9DKW2"/>
<evidence type="ECO:0000313" key="3">
    <source>
        <dbReference type="Proteomes" id="UP000222054"/>
    </source>
</evidence>
<evidence type="ECO:0000259" key="1">
    <source>
        <dbReference type="Pfam" id="PF14472"/>
    </source>
</evidence>
<dbReference type="InterPro" id="IPR027860">
    <property type="entry name" value="DUF4429"/>
</dbReference>
<name>A0A2B9DKW2_BACCE</name>
<accession>A0A2B9DKW2</accession>
<protein>
    <recommendedName>
        <fullName evidence="1">DUF4429 domain-containing protein</fullName>
    </recommendedName>
</protein>
<comment type="caution">
    <text evidence="2">The sequence shown here is derived from an EMBL/GenBank/DDBJ whole genome shotgun (WGS) entry which is preliminary data.</text>
</comment>
<dbReference type="Proteomes" id="UP000222054">
    <property type="component" value="Unassembled WGS sequence"/>
</dbReference>
<proteinExistence type="predicted"/>
<feature type="domain" description="DUF4429" evidence="1">
    <location>
        <begin position="15"/>
        <end position="96"/>
    </location>
</feature>
<evidence type="ECO:0000313" key="2">
    <source>
        <dbReference type="EMBL" id="PGM88136.1"/>
    </source>
</evidence>
<dbReference type="Pfam" id="PF14472">
    <property type="entry name" value="DUF4429"/>
    <property type="match status" value="1"/>
</dbReference>
<sequence length="102" mass="12031">MMKEFKAYNGTMIIDEEKITIKPSKFIGMGKRVMDIYFEDIKKIQFEKPKLLTNGYIRFELVSKSGTRRTKLEVTQEENAVFFKKKQMKSMEEAKALIESHL</sequence>
<gene>
    <name evidence="2" type="ORF">CN958_27280</name>
</gene>
<dbReference type="EMBL" id="NUHO01000210">
    <property type="protein sequence ID" value="PGM88136.1"/>
    <property type="molecule type" value="Genomic_DNA"/>
</dbReference>